<gene>
    <name evidence="2" type="ORF">EQP59_05235</name>
</gene>
<sequence length="325" mass="36742">MFGETVEFHLWEDDAPGGGHNAEINRNNRLDVSFNAKVNAKGIAEARIRLLSHASVLKNIANSHFMRGSKDEGKNHEYYVTASYYGKIKGSSQVNVNVVNPDYKSQPTKSSNHKKTTTSTPKENTPKFPATRKSKILKKEDPQGKIIDAYFVNVLGQRVSRISVGDRVKVHILSNGMSGEHIKYVIWEYDTTYSDEIYRSGKIKLDSDKTDTPEITITQSMFEKGVDFKYGDSDNDSQNYFIEVIPLDISVSSKKFGVTSDGGFDYRKGNFVQFKLDYLGVTLKIDGKLTVYKEKRKPSKKDINIKANIIERKDGILKTDKIFIL</sequence>
<accession>A0A410JRJ8</accession>
<dbReference type="Proteomes" id="UP000287701">
    <property type="component" value="Chromosome"/>
</dbReference>
<dbReference type="OrthoDB" id="1183903at2"/>
<dbReference type="RefSeq" id="WP_128501258.1">
    <property type="nucleotide sequence ID" value="NZ_CP035107.1"/>
</dbReference>
<evidence type="ECO:0000313" key="3">
    <source>
        <dbReference type="Proteomes" id="UP000287701"/>
    </source>
</evidence>
<proteinExistence type="predicted"/>
<protein>
    <submittedName>
        <fullName evidence="2">Uncharacterized protein</fullName>
    </submittedName>
</protein>
<evidence type="ECO:0000313" key="2">
    <source>
        <dbReference type="EMBL" id="QAR30783.1"/>
    </source>
</evidence>
<organism evidence="2 3">
    <name type="scientific">Ornithobacterium rhinotracheale</name>
    <dbReference type="NCBI Taxonomy" id="28251"/>
    <lineage>
        <taxon>Bacteria</taxon>
        <taxon>Pseudomonadati</taxon>
        <taxon>Bacteroidota</taxon>
        <taxon>Flavobacteriia</taxon>
        <taxon>Flavobacteriales</taxon>
        <taxon>Weeksellaceae</taxon>
        <taxon>Ornithobacterium</taxon>
    </lineage>
</organism>
<feature type="region of interest" description="Disordered" evidence="1">
    <location>
        <begin position="101"/>
        <end position="130"/>
    </location>
</feature>
<dbReference type="EMBL" id="CP035107">
    <property type="protein sequence ID" value="QAR30783.1"/>
    <property type="molecule type" value="Genomic_DNA"/>
</dbReference>
<evidence type="ECO:0000256" key="1">
    <source>
        <dbReference type="SAM" id="MobiDB-lite"/>
    </source>
</evidence>
<reference evidence="2 3" key="1">
    <citation type="submission" date="2019-01" db="EMBL/GenBank/DDBJ databases">
        <title>Whole Genome of Ornithobacterium rhinotracheale FARPER-174b.</title>
        <authorList>
            <person name="Tataje-Lavanda L.A."/>
            <person name="Montalvan A."/>
            <person name="Montesinos R."/>
            <person name="Zimic M."/>
            <person name="Fernandez-Sanchez M."/>
            <person name="Fernandez-Diaz M."/>
        </authorList>
    </citation>
    <scope>NUCLEOTIDE SEQUENCE [LARGE SCALE GENOMIC DNA]</scope>
    <source>
        <strain evidence="2 3">FARPER-174b</strain>
    </source>
</reference>
<dbReference type="AlphaFoldDB" id="A0A410JRJ8"/>
<name>A0A410JRJ8_ORNRH</name>